<feature type="domain" description="SCP" evidence="2">
    <location>
        <begin position="106"/>
        <end position="227"/>
    </location>
</feature>
<dbReference type="Gene3D" id="3.40.33.10">
    <property type="entry name" value="CAP"/>
    <property type="match status" value="1"/>
</dbReference>
<dbReference type="InterPro" id="IPR014044">
    <property type="entry name" value="CAP_dom"/>
</dbReference>
<dbReference type="PANTHER" id="PTHR31157">
    <property type="entry name" value="SCP DOMAIN-CONTAINING PROTEIN"/>
    <property type="match status" value="1"/>
</dbReference>
<evidence type="ECO:0000313" key="3">
    <source>
        <dbReference type="EMBL" id="QDT07037.1"/>
    </source>
</evidence>
<evidence type="ECO:0000256" key="1">
    <source>
        <dbReference type="SAM" id="MobiDB-lite"/>
    </source>
</evidence>
<evidence type="ECO:0000313" key="4">
    <source>
        <dbReference type="Proteomes" id="UP000318538"/>
    </source>
</evidence>
<proteinExistence type="predicted"/>
<accession>A0A517NIS4</accession>
<reference evidence="3 4" key="1">
    <citation type="submission" date="2019-02" db="EMBL/GenBank/DDBJ databases">
        <title>Deep-cultivation of Planctomycetes and their phenomic and genomic characterization uncovers novel biology.</title>
        <authorList>
            <person name="Wiegand S."/>
            <person name="Jogler M."/>
            <person name="Boedeker C."/>
            <person name="Pinto D."/>
            <person name="Vollmers J."/>
            <person name="Rivas-Marin E."/>
            <person name="Kohn T."/>
            <person name="Peeters S.H."/>
            <person name="Heuer A."/>
            <person name="Rast P."/>
            <person name="Oberbeckmann S."/>
            <person name="Bunk B."/>
            <person name="Jeske O."/>
            <person name="Meyerdierks A."/>
            <person name="Storesund J.E."/>
            <person name="Kallscheuer N."/>
            <person name="Luecker S."/>
            <person name="Lage O.M."/>
            <person name="Pohl T."/>
            <person name="Merkel B.J."/>
            <person name="Hornburger P."/>
            <person name="Mueller R.-W."/>
            <person name="Bruemmer F."/>
            <person name="Labrenz M."/>
            <person name="Spormann A.M."/>
            <person name="Op den Camp H."/>
            <person name="Overmann J."/>
            <person name="Amann R."/>
            <person name="Jetten M.S.M."/>
            <person name="Mascher T."/>
            <person name="Medema M.H."/>
            <person name="Devos D.P."/>
            <person name="Kaster A.-K."/>
            <person name="Ovreas L."/>
            <person name="Rohde M."/>
            <person name="Galperin M.Y."/>
            <person name="Jogler C."/>
        </authorList>
    </citation>
    <scope>NUCLEOTIDE SEQUENCE [LARGE SCALE GENOMIC DNA]</scope>
    <source>
        <strain evidence="3 4">K22_7</strain>
    </source>
</reference>
<dbReference type="Pfam" id="PF00188">
    <property type="entry name" value="CAP"/>
    <property type="match status" value="1"/>
</dbReference>
<dbReference type="AlphaFoldDB" id="A0A517NIS4"/>
<sequence>MASADARKRVQETGSQSQPCRRNYAGAARRLHKALPYRDTLEPLKKKTTMNPATACILCQSLIVVATTVAASGQEPSSTSSDGNNAELHTRSSNMIATVEDAIFTQTNAFRKSNDLGGVQRDDHLMQAAEKFAEFMARTDKYGHRANGQSPAQRAEAAGYDYCVVRENIAYRSNTGEITAETLIEVFVQGWIDSPPHRENMLADYATETGVGVATTDEITYYAVQMFGRPKSAAFQLTLINKSEETKTVVFRANDEQDEVELQPQMTLRMTRCLPTKISLPGSGVSKRMTSRATLTITDEGITESD</sequence>
<dbReference type="KEGG" id="rlc:K227x_54620"/>
<name>A0A517NIS4_9BACT</name>
<evidence type="ECO:0000259" key="2">
    <source>
        <dbReference type="Pfam" id="PF00188"/>
    </source>
</evidence>
<feature type="compositionally biased region" description="Basic and acidic residues" evidence="1">
    <location>
        <begin position="1"/>
        <end position="11"/>
    </location>
</feature>
<dbReference type="CDD" id="cd05379">
    <property type="entry name" value="CAP_bacterial"/>
    <property type="match status" value="1"/>
</dbReference>
<organism evidence="3 4">
    <name type="scientific">Rubripirellula lacrimiformis</name>
    <dbReference type="NCBI Taxonomy" id="1930273"/>
    <lineage>
        <taxon>Bacteria</taxon>
        <taxon>Pseudomonadati</taxon>
        <taxon>Planctomycetota</taxon>
        <taxon>Planctomycetia</taxon>
        <taxon>Pirellulales</taxon>
        <taxon>Pirellulaceae</taxon>
        <taxon>Rubripirellula</taxon>
    </lineage>
</organism>
<dbReference type="Proteomes" id="UP000318538">
    <property type="component" value="Chromosome"/>
</dbReference>
<protein>
    <submittedName>
        <fullName evidence="3">Cysteine-rich secretory protein family protein</fullName>
    </submittedName>
</protein>
<keyword evidence="4" id="KW-1185">Reference proteome</keyword>
<dbReference type="PANTHER" id="PTHR31157:SF1">
    <property type="entry name" value="SCP DOMAIN-CONTAINING PROTEIN"/>
    <property type="match status" value="1"/>
</dbReference>
<dbReference type="EMBL" id="CP036525">
    <property type="protein sequence ID" value="QDT07037.1"/>
    <property type="molecule type" value="Genomic_DNA"/>
</dbReference>
<dbReference type="SUPFAM" id="SSF55797">
    <property type="entry name" value="PR-1-like"/>
    <property type="match status" value="1"/>
</dbReference>
<gene>
    <name evidence="3" type="ORF">K227x_54620</name>
</gene>
<feature type="region of interest" description="Disordered" evidence="1">
    <location>
        <begin position="1"/>
        <end position="23"/>
    </location>
</feature>
<dbReference type="InterPro" id="IPR035940">
    <property type="entry name" value="CAP_sf"/>
</dbReference>